<sequence length="258" mass="30453">MATIIPQKNEFDLSEKYHKILEKCELSFISFSILATFVRFFPFYQSNVEYIFTILTIVSVVAVFFFQLRFKTTYMNAEEIRRDGLIDNAFSSKMADVESDGYYDTDDVDEGMRRLLANIHENCFFSIRVTGPMLIKEEKKNIGFIIIMVIAILFNLTNSQFVLAMMQIFLSMNFCGNYLRIKKLRDSLERVQIGCKQIWEDWNSGYLTLQLQARVIRETIRYENALAYASIMFDQSAYETMNMDVTKDWENIKKRYKM</sequence>
<evidence type="ECO:0000313" key="3">
    <source>
        <dbReference type="Proteomes" id="UP000007177"/>
    </source>
</evidence>
<name>H6LK03_ACEWD</name>
<evidence type="ECO:0000256" key="1">
    <source>
        <dbReference type="SAM" id="Phobius"/>
    </source>
</evidence>
<dbReference type="AlphaFoldDB" id="H6LK03"/>
<dbReference type="Proteomes" id="UP000007177">
    <property type="component" value="Chromosome"/>
</dbReference>
<reference evidence="2 3" key="2">
    <citation type="journal article" date="2012" name="PLoS ONE">
        <title>An ancient pathway combining carbon dioxide fixation with the generation and utilization of a sodium ion gradient for ATP synthesis.</title>
        <authorList>
            <person name="Poehlein A."/>
            <person name="Schmidt S."/>
            <person name="Kaster A.K."/>
            <person name="Goenrich M."/>
            <person name="Vollmers J."/>
            <person name="Thurmer A."/>
            <person name="Bertsch J."/>
            <person name="Schuchmann K."/>
            <person name="Voigt B."/>
            <person name="Hecker M."/>
            <person name="Daniel R."/>
            <person name="Thauer R.K."/>
            <person name="Gottschalk G."/>
            <person name="Muller V."/>
        </authorList>
    </citation>
    <scope>NUCLEOTIDE SEQUENCE [LARGE SCALE GENOMIC DNA]</scope>
    <source>
        <strain evidence="3">ATCC 29683 / DSM 1030 / JCM 2381 / KCTC 1655 / WB1</strain>
    </source>
</reference>
<keyword evidence="3" id="KW-1185">Reference proteome</keyword>
<dbReference type="EMBL" id="CP002987">
    <property type="protein sequence ID" value="AFA48757.1"/>
    <property type="molecule type" value="Genomic_DNA"/>
</dbReference>
<dbReference type="HOGENOM" id="CLU_1076144_0_0_9"/>
<feature type="transmembrane region" description="Helical" evidence="1">
    <location>
        <begin position="141"/>
        <end position="157"/>
    </location>
</feature>
<dbReference type="KEGG" id="awo:Awo_c19790"/>
<reference evidence="3" key="1">
    <citation type="submission" date="2011-07" db="EMBL/GenBank/DDBJ databases">
        <title>Complete genome sequence of Acetobacterium woodii.</title>
        <authorList>
            <person name="Poehlein A."/>
            <person name="Schmidt S."/>
            <person name="Kaster A.-K."/>
            <person name="Goenrich M."/>
            <person name="Vollmers J."/>
            <person name="Thuermer A."/>
            <person name="Gottschalk G."/>
            <person name="Thauer R.K."/>
            <person name="Daniel R."/>
            <person name="Mueller V."/>
        </authorList>
    </citation>
    <scope>NUCLEOTIDE SEQUENCE [LARGE SCALE GENOMIC DNA]</scope>
    <source>
        <strain evidence="3">ATCC 29683 / DSM 1030 / JCM 2381 / KCTC 1655 / WB1</strain>
    </source>
</reference>
<accession>H6LK03</accession>
<organism evidence="2 3">
    <name type="scientific">Acetobacterium woodii (strain ATCC 29683 / DSM 1030 / JCM 2381 / KCTC 1655 / WB1)</name>
    <dbReference type="NCBI Taxonomy" id="931626"/>
    <lineage>
        <taxon>Bacteria</taxon>
        <taxon>Bacillati</taxon>
        <taxon>Bacillota</taxon>
        <taxon>Clostridia</taxon>
        <taxon>Eubacteriales</taxon>
        <taxon>Eubacteriaceae</taxon>
        <taxon>Acetobacterium</taxon>
    </lineage>
</organism>
<proteinExistence type="predicted"/>
<keyword evidence="1" id="KW-0472">Membrane</keyword>
<feature type="transmembrane region" description="Helical" evidence="1">
    <location>
        <begin position="26"/>
        <end position="44"/>
    </location>
</feature>
<gene>
    <name evidence="2" type="ordered locus">Awo_c19790</name>
</gene>
<evidence type="ECO:0000313" key="2">
    <source>
        <dbReference type="EMBL" id="AFA48757.1"/>
    </source>
</evidence>
<dbReference type="eggNOG" id="ENOG50332ZS">
    <property type="taxonomic scope" value="Bacteria"/>
</dbReference>
<keyword evidence="1" id="KW-1133">Transmembrane helix</keyword>
<protein>
    <submittedName>
        <fullName evidence="2">Putative membrane protein</fullName>
    </submittedName>
</protein>
<dbReference type="OrthoDB" id="3034490at2"/>
<feature type="transmembrane region" description="Helical" evidence="1">
    <location>
        <begin position="50"/>
        <end position="68"/>
    </location>
</feature>
<keyword evidence="1" id="KW-0812">Transmembrane</keyword>
<dbReference type="RefSeq" id="WP_014356357.1">
    <property type="nucleotide sequence ID" value="NC_016894.1"/>
</dbReference>
<dbReference type="STRING" id="931626.Awo_c19790"/>